<dbReference type="PROSITE" id="PS50163">
    <property type="entry name" value="RECA_3"/>
    <property type="match status" value="1"/>
</dbReference>
<keyword evidence="6 10" id="KW-0238">DNA-binding</keyword>
<dbReference type="KEGG" id="man:A11S_1612"/>
<dbReference type="SUPFAM" id="SSF52540">
    <property type="entry name" value="P-loop containing nucleoside triphosphate hydrolases"/>
    <property type="match status" value="1"/>
</dbReference>
<reference evidence="16 17" key="1">
    <citation type="journal article" date="2013" name="ISME J.">
        <title>By their genes ye shall know them: genomic signatures of predatory bacteria.</title>
        <authorList>
            <person name="Pasternak Z."/>
            <person name="Pietrokovski S."/>
            <person name="Rotem O."/>
            <person name="Gophna U."/>
            <person name="Lurie-Weinberger M.N."/>
            <person name="Jurkevitch E."/>
        </authorList>
    </citation>
    <scope>NUCLEOTIDE SEQUENCE [LARGE SCALE GENOMIC DNA]</scope>
    <source>
        <strain evidence="16">EPB</strain>
    </source>
</reference>
<evidence type="ECO:0000256" key="2">
    <source>
        <dbReference type="ARBA" id="ARBA00015553"/>
    </source>
</evidence>
<evidence type="ECO:0000256" key="7">
    <source>
        <dbReference type="ARBA" id="ARBA00023172"/>
    </source>
</evidence>
<dbReference type="PRINTS" id="PR00142">
    <property type="entry name" value="RECA"/>
</dbReference>
<dbReference type="GO" id="GO:0006281">
    <property type="term" value="P:DNA repair"/>
    <property type="evidence" value="ECO:0007669"/>
    <property type="project" value="UniProtKB-UniRule"/>
</dbReference>
<comment type="function">
    <text evidence="10">Can catalyze the hydrolysis of ATP in the presence of single-stranded DNA, the ATP-dependent uptake of single-stranded DNA by duplex DNA, and the ATP-dependent hybridization of homologous single-stranded DNAs. It interacts with LexA causing its activation and leading to its autocatalytic cleavage.</text>
</comment>
<dbReference type="InterPro" id="IPR049261">
    <property type="entry name" value="RecA-like_C"/>
</dbReference>
<evidence type="ECO:0000256" key="8">
    <source>
        <dbReference type="ARBA" id="ARBA00023204"/>
    </source>
</evidence>
<dbReference type="GO" id="GO:0003697">
    <property type="term" value="F:single-stranded DNA binding"/>
    <property type="evidence" value="ECO:0007669"/>
    <property type="project" value="UniProtKB-UniRule"/>
</dbReference>
<dbReference type="GO" id="GO:0006310">
    <property type="term" value="P:DNA recombination"/>
    <property type="evidence" value="ECO:0007669"/>
    <property type="project" value="UniProtKB-UniRule"/>
</dbReference>
<evidence type="ECO:0000313" key="16">
    <source>
        <dbReference type="EMBL" id="AGH98416.1"/>
    </source>
</evidence>
<dbReference type="SMART" id="SM00382">
    <property type="entry name" value="AAA"/>
    <property type="match status" value="1"/>
</dbReference>
<evidence type="ECO:0000256" key="12">
    <source>
        <dbReference type="RuleBase" id="RU004527"/>
    </source>
</evidence>
<name>M4VK21_9BACT</name>
<keyword evidence="5 10" id="KW-0067">ATP-binding</keyword>
<evidence type="ECO:0000256" key="6">
    <source>
        <dbReference type="ARBA" id="ARBA00023125"/>
    </source>
</evidence>
<comment type="subcellular location">
    <subcellularLocation>
        <location evidence="10">Cytoplasm</location>
    </subcellularLocation>
</comment>
<dbReference type="InterPro" id="IPR020588">
    <property type="entry name" value="RecA_ATP-bd"/>
</dbReference>
<dbReference type="PANTHER" id="PTHR45900">
    <property type="entry name" value="RECA"/>
    <property type="match status" value="1"/>
</dbReference>
<dbReference type="GO" id="GO:0140664">
    <property type="term" value="F:ATP-dependent DNA damage sensor activity"/>
    <property type="evidence" value="ECO:0007669"/>
    <property type="project" value="InterPro"/>
</dbReference>
<accession>M4VK21</accession>
<dbReference type="GO" id="GO:0005829">
    <property type="term" value="C:cytosol"/>
    <property type="evidence" value="ECO:0007669"/>
    <property type="project" value="TreeGrafter"/>
</dbReference>
<dbReference type="PROSITE" id="PS50162">
    <property type="entry name" value="RECA_2"/>
    <property type="match status" value="1"/>
</dbReference>
<evidence type="ECO:0000256" key="10">
    <source>
        <dbReference type="HAMAP-Rule" id="MF_00268"/>
    </source>
</evidence>
<dbReference type="PROSITE" id="PS00321">
    <property type="entry name" value="RECA_1"/>
    <property type="match status" value="1"/>
</dbReference>
<protein>
    <recommendedName>
        <fullName evidence="2 10">Protein RecA</fullName>
    </recommendedName>
    <alternativeName>
        <fullName evidence="10 11">Recombinase A</fullName>
    </alternativeName>
</protein>
<evidence type="ECO:0000256" key="4">
    <source>
        <dbReference type="ARBA" id="ARBA00022763"/>
    </source>
</evidence>
<dbReference type="InterPro" id="IPR027417">
    <property type="entry name" value="P-loop_NTPase"/>
</dbReference>
<dbReference type="SUPFAM" id="SSF54752">
    <property type="entry name" value="RecA protein, C-terminal domain"/>
    <property type="match status" value="1"/>
</dbReference>
<evidence type="ECO:0000259" key="14">
    <source>
        <dbReference type="PROSITE" id="PS50162"/>
    </source>
</evidence>
<evidence type="ECO:0000256" key="5">
    <source>
        <dbReference type="ARBA" id="ARBA00022840"/>
    </source>
</evidence>
<gene>
    <name evidence="10" type="primary">recA</name>
    <name evidence="16" type="ORF">A11S_1612</name>
</gene>
<dbReference type="HOGENOM" id="CLU_040469_3_2_5"/>
<organism evidence="16 17">
    <name type="scientific">Micavibrio aeruginosavorus EPB</name>
    <dbReference type="NCBI Taxonomy" id="349215"/>
    <lineage>
        <taxon>Bacteria</taxon>
        <taxon>Pseudomonadati</taxon>
        <taxon>Bdellovibrionota</taxon>
        <taxon>Bdellovibrionia</taxon>
        <taxon>Bdellovibrionales</taxon>
        <taxon>Pseudobdellovibrionaceae</taxon>
        <taxon>Micavibrio</taxon>
    </lineage>
</organism>
<dbReference type="Proteomes" id="UP000011932">
    <property type="component" value="Chromosome"/>
</dbReference>
<dbReference type="EMBL" id="CP003538">
    <property type="protein sequence ID" value="AGH98416.1"/>
    <property type="molecule type" value="Genomic_DNA"/>
</dbReference>
<evidence type="ECO:0000313" key="17">
    <source>
        <dbReference type="Proteomes" id="UP000011932"/>
    </source>
</evidence>
<feature type="domain" description="RecA family profile 2" evidence="15">
    <location>
        <begin position="216"/>
        <end position="289"/>
    </location>
</feature>
<evidence type="ECO:0000259" key="15">
    <source>
        <dbReference type="PROSITE" id="PS50163"/>
    </source>
</evidence>
<dbReference type="InterPro" id="IPR013765">
    <property type="entry name" value="DNA_recomb/repair_RecA"/>
</dbReference>
<dbReference type="InterPro" id="IPR020584">
    <property type="entry name" value="DNA_recomb/repair_RecA_CS"/>
</dbReference>
<sequence>MTVTSMNKADTAMEQRSNAEKSKALDAALAQIERAFGKGSIMKLTGDTNPMQVEAVSTGSLGLDIALGIGGLPRGRIIEVFGPESSGKTTLALQVIAEAQKAGGTCAIVDAEHALDPSYAKKLGVNIDDLLISQPDTGEQALEIADTLVRSGALDVLVIDSVAALVPRAELEGEMGDSHVGLQARLMSQALRKITGSISRSRTIVIFINQIRMKIGVMFGSPETTTGGNALKFYASVRLDIRRIGTIKDKENPVGNQTRVKVVKNKMAPPFRQVEFDIMFGEGISKMGELIDLGVQGNLVEKSGAWFSYDGQRIGQGRENAKQFMRDNPEVAAKLENEIRTKAGVVADAMLVGPESAEEASDATMEAVNDTVDTTDDDAAPKRGRKAS</sequence>
<dbReference type="Gene3D" id="3.40.50.300">
    <property type="entry name" value="P-loop containing nucleotide triphosphate hydrolases"/>
    <property type="match status" value="1"/>
</dbReference>
<dbReference type="Pfam" id="PF00154">
    <property type="entry name" value="RecA_N"/>
    <property type="match status" value="1"/>
</dbReference>
<dbReference type="AlphaFoldDB" id="M4VK21"/>
<evidence type="ECO:0000256" key="13">
    <source>
        <dbReference type="SAM" id="MobiDB-lite"/>
    </source>
</evidence>
<keyword evidence="3 10" id="KW-0547">Nucleotide-binding</keyword>
<dbReference type="FunFam" id="3.40.50.300:FF:000087">
    <property type="entry name" value="Recombinase RecA"/>
    <property type="match status" value="1"/>
</dbReference>
<feature type="domain" description="RecA family profile 1" evidence="14">
    <location>
        <begin position="52"/>
        <end position="211"/>
    </location>
</feature>
<dbReference type="GO" id="GO:0005524">
    <property type="term" value="F:ATP binding"/>
    <property type="evidence" value="ECO:0007669"/>
    <property type="project" value="UniProtKB-UniRule"/>
</dbReference>
<comment type="similarity">
    <text evidence="1 10 12">Belongs to the RecA family.</text>
</comment>
<keyword evidence="10" id="KW-0963">Cytoplasm</keyword>
<keyword evidence="9 10" id="KW-0742">SOS response</keyword>
<dbReference type="InterPro" id="IPR023400">
    <property type="entry name" value="RecA_C_sf"/>
</dbReference>
<dbReference type="GO" id="GO:0009432">
    <property type="term" value="P:SOS response"/>
    <property type="evidence" value="ECO:0007669"/>
    <property type="project" value="UniProtKB-UniRule"/>
</dbReference>
<evidence type="ECO:0000256" key="9">
    <source>
        <dbReference type="ARBA" id="ARBA00023236"/>
    </source>
</evidence>
<evidence type="ECO:0000256" key="3">
    <source>
        <dbReference type="ARBA" id="ARBA00022741"/>
    </source>
</evidence>
<keyword evidence="4 10" id="KW-0227">DNA damage</keyword>
<feature type="region of interest" description="Disordered" evidence="13">
    <location>
        <begin position="355"/>
        <end position="388"/>
    </location>
</feature>
<feature type="binding site" evidence="10">
    <location>
        <begin position="82"/>
        <end position="89"/>
    </location>
    <ligand>
        <name>ATP</name>
        <dbReference type="ChEBI" id="CHEBI:30616"/>
    </ligand>
</feature>
<dbReference type="InterPro" id="IPR049428">
    <property type="entry name" value="RecA-like_N"/>
</dbReference>
<dbReference type="GO" id="GO:0003684">
    <property type="term" value="F:damaged DNA binding"/>
    <property type="evidence" value="ECO:0007669"/>
    <property type="project" value="UniProtKB-UniRule"/>
</dbReference>
<keyword evidence="8 10" id="KW-0234">DNA repair</keyword>
<dbReference type="InterPro" id="IPR003593">
    <property type="entry name" value="AAA+_ATPase"/>
</dbReference>
<evidence type="ECO:0000256" key="1">
    <source>
        <dbReference type="ARBA" id="ARBA00009391"/>
    </source>
</evidence>
<keyword evidence="7 10" id="KW-0233">DNA recombination</keyword>
<dbReference type="CDD" id="cd00983">
    <property type="entry name" value="RecA"/>
    <property type="match status" value="1"/>
</dbReference>
<dbReference type="HAMAP" id="MF_00268">
    <property type="entry name" value="RecA"/>
    <property type="match status" value="1"/>
</dbReference>
<dbReference type="PANTHER" id="PTHR45900:SF1">
    <property type="entry name" value="MITOCHONDRIAL DNA REPAIR PROTEIN RECA HOMOLOG-RELATED"/>
    <property type="match status" value="1"/>
</dbReference>
<dbReference type="PATRIC" id="fig|349215.9.peg.1556"/>
<dbReference type="Pfam" id="PF21096">
    <property type="entry name" value="RecA_C"/>
    <property type="match status" value="1"/>
</dbReference>
<proteinExistence type="inferred from homology"/>
<dbReference type="NCBIfam" id="TIGR02012">
    <property type="entry name" value="tigrfam_recA"/>
    <property type="match status" value="1"/>
</dbReference>
<evidence type="ECO:0000256" key="11">
    <source>
        <dbReference type="RuleBase" id="RU000526"/>
    </source>
</evidence>
<dbReference type="InterPro" id="IPR020587">
    <property type="entry name" value="RecA_monomer-monomer_interface"/>
</dbReference>
<dbReference type="STRING" id="349215.A11S_1612"/>